<dbReference type="InterPro" id="IPR002110">
    <property type="entry name" value="Ankyrin_rpt"/>
</dbReference>
<organism evidence="3 4">
    <name type="scientific">Labeo rohita</name>
    <name type="common">Indian major carp</name>
    <name type="synonym">Cyprinus rohita</name>
    <dbReference type="NCBI Taxonomy" id="84645"/>
    <lineage>
        <taxon>Eukaryota</taxon>
        <taxon>Metazoa</taxon>
        <taxon>Chordata</taxon>
        <taxon>Craniata</taxon>
        <taxon>Vertebrata</taxon>
        <taxon>Euteleostomi</taxon>
        <taxon>Actinopterygii</taxon>
        <taxon>Neopterygii</taxon>
        <taxon>Teleostei</taxon>
        <taxon>Ostariophysi</taxon>
        <taxon>Cypriniformes</taxon>
        <taxon>Cyprinidae</taxon>
        <taxon>Labeoninae</taxon>
        <taxon>Labeonini</taxon>
        <taxon>Labeo</taxon>
    </lineage>
</organism>
<dbReference type="Gene3D" id="1.25.40.20">
    <property type="entry name" value="Ankyrin repeat-containing domain"/>
    <property type="match status" value="1"/>
</dbReference>
<dbReference type="PROSITE" id="PS50088">
    <property type="entry name" value="ANK_REPEAT"/>
    <property type="match status" value="2"/>
</dbReference>
<dbReference type="InterPro" id="IPR039492">
    <property type="entry name" value="TMEM109"/>
</dbReference>
<dbReference type="PANTHER" id="PTHR14550:SF2">
    <property type="entry name" value="TRANSMEMBRANE PROTEIN 109"/>
    <property type="match status" value="1"/>
</dbReference>
<accession>A0A498MIP4</accession>
<dbReference type="STRING" id="84645.A0A498MIP4"/>
<keyword evidence="4" id="KW-1185">Reference proteome</keyword>
<proteinExistence type="predicted"/>
<evidence type="ECO:0000313" key="4">
    <source>
        <dbReference type="Proteomes" id="UP000290572"/>
    </source>
</evidence>
<dbReference type="GO" id="GO:0042771">
    <property type="term" value="P:intrinsic apoptotic signaling pathway in response to DNA damage by p53 class mediator"/>
    <property type="evidence" value="ECO:0007669"/>
    <property type="project" value="TreeGrafter"/>
</dbReference>
<protein>
    <submittedName>
        <fullName evidence="3">Potassium channel GORK-like protein</fullName>
    </submittedName>
</protein>
<keyword evidence="2" id="KW-0812">Transmembrane</keyword>
<name>A0A498MIP4_LABRO</name>
<comment type="caution">
    <text evidence="3">The sequence shown here is derived from an EMBL/GenBank/DDBJ whole genome shotgun (WGS) entry which is preliminary data.</text>
</comment>
<evidence type="ECO:0000256" key="1">
    <source>
        <dbReference type="PROSITE-ProRule" id="PRU00023"/>
    </source>
</evidence>
<feature type="transmembrane region" description="Helical" evidence="2">
    <location>
        <begin position="317"/>
        <end position="336"/>
    </location>
</feature>
<dbReference type="GO" id="GO:0071480">
    <property type="term" value="P:cellular response to gamma radiation"/>
    <property type="evidence" value="ECO:0007669"/>
    <property type="project" value="InterPro"/>
</dbReference>
<sequence>MTLTVSTDLSVNTYPTQVELKLQDKQKALRDSIEKGEPRIFGVAQIVLGLLIISYSMPLLSAERTMILNFGVPWWSGLMMDANCGTYDNVTPLHTACELGNLDMIKFLLAKGASPHKVNRFGQCPFYMAIKNRAVQNRDYHLLHAWALSGVDMDSKDYDGRTVMHEAVYLRDKSMITKLLEYGATPLEKDVWGQTAVDNAQNETAIMALFDPLFTLLQNGVKWLSDAVASALNVVIRYVTEILESAGFDAKLPFQKVTPEGVIFVAKWALLVVVAYWIISFIVRLVVGAVRQTLWLLKVTFAIGMFGWILSDTGASAETTAIRLAGLACVCVLLGIRSTSAKSDAHLEDKVKMLERRLREMEKSKME</sequence>
<keyword evidence="2" id="KW-1133">Transmembrane helix</keyword>
<evidence type="ECO:0000313" key="3">
    <source>
        <dbReference type="EMBL" id="RXN20020.1"/>
    </source>
</evidence>
<dbReference type="SMART" id="SM00248">
    <property type="entry name" value="ANK"/>
    <property type="match status" value="2"/>
</dbReference>
<feature type="transmembrane region" description="Helical" evidence="2">
    <location>
        <begin position="294"/>
        <end position="311"/>
    </location>
</feature>
<evidence type="ECO:0000256" key="2">
    <source>
        <dbReference type="SAM" id="Phobius"/>
    </source>
</evidence>
<feature type="repeat" description="ANK" evidence="1">
    <location>
        <begin position="88"/>
        <end position="120"/>
    </location>
</feature>
<gene>
    <name evidence="3" type="ORF">ROHU_025322</name>
</gene>
<dbReference type="InterPro" id="IPR036770">
    <property type="entry name" value="Ankyrin_rpt-contain_sf"/>
</dbReference>
<dbReference type="Pfam" id="PF14965">
    <property type="entry name" value="BRI3BP"/>
    <property type="match status" value="1"/>
</dbReference>
<keyword evidence="2" id="KW-0472">Membrane</keyword>
<keyword evidence="3" id="KW-0406">Ion transport</keyword>
<dbReference type="PANTHER" id="PTHR14550">
    <property type="entry name" value="TRANSMEMBRANE PROTEIN 109"/>
    <property type="match status" value="1"/>
</dbReference>
<dbReference type="SUPFAM" id="SSF48403">
    <property type="entry name" value="Ankyrin repeat"/>
    <property type="match status" value="1"/>
</dbReference>
<feature type="repeat" description="ANK" evidence="1">
    <location>
        <begin position="159"/>
        <end position="191"/>
    </location>
</feature>
<dbReference type="GO" id="GO:0034220">
    <property type="term" value="P:monoatomic ion transmembrane transport"/>
    <property type="evidence" value="ECO:0007669"/>
    <property type="project" value="UniProtKB-KW"/>
</dbReference>
<feature type="transmembrane region" description="Helical" evidence="2">
    <location>
        <begin position="268"/>
        <end position="287"/>
    </location>
</feature>
<dbReference type="AlphaFoldDB" id="A0A498MIP4"/>
<keyword evidence="3" id="KW-0813">Transport</keyword>
<dbReference type="EMBL" id="QBIY01012653">
    <property type="protein sequence ID" value="RXN20020.1"/>
    <property type="molecule type" value="Genomic_DNA"/>
</dbReference>
<dbReference type="Pfam" id="PF13637">
    <property type="entry name" value="Ank_4"/>
    <property type="match status" value="1"/>
</dbReference>
<dbReference type="PROSITE" id="PS50297">
    <property type="entry name" value="ANK_REP_REGION"/>
    <property type="match status" value="1"/>
</dbReference>
<dbReference type="Proteomes" id="UP000290572">
    <property type="component" value="Unassembled WGS sequence"/>
</dbReference>
<reference evidence="3 4" key="1">
    <citation type="submission" date="2018-03" db="EMBL/GenBank/DDBJ databases">
        <title>Draft genome sequence of Rohu Carp (Labeo rohita).</title>
        <authorList>
            <person name="Das P."/>
            <person name="Kushwaha B."/>
            <person name="Joshi C.G."/>
            <person name="Kumar D."/>
            <person name="Nagpure N.S."/>
            <person name="Sahoo L."/>
            <person name="Das S.P."/>
            <person name="Bit A."/>
            <person name="Patnaik S."/>
            <person name="Meher P.K."/>
            <person name="Jayasankar P."/>
            <person name="Koringa P.G."/>
            <person name="Patel N.V."/>
            <person name="Hinsu A.T."/>
            <person name="Kumar R."/>
            <person name="Pandey M."/>
            <person name="Agarwal S."/>
            <person name="Srivastava S."/>
            <person name="Singh M."/>
            <person name="Iquebal M.A."/>
            <person name="Jaiswal S."/>
            <person name="Angadi U.B."/>
            <person name="Kumar N."/>
            <person name="Raza M."/>
            <person name="Shah T.M."/>
            <person name="Rai A."/>
            <person name="Jena J.K."/>
        </authorList>
    </citation>
    <scope>NUCLEOTIDE SEQUENCE [LARGE SCALE GENOMIC DNA]</scope>
    <source>
        <strain evidence="3">DASCIFA01</strain>
        <tissue evidence="3">Testis</tissue>
    </source>
</reference>
<keyword evidence="1" id="KW-0040">ANK repeat</keyword>
<keyword evidence="3" id="KW-0407">Ion channel</keyword>
<feature type="transmembrane region" description="Helical" evidence="2">
    <location>
        <begin position="40"/>
        <end position="60"/>
    </location>
</feature>